<proteinExistence type="predicted"/>
<name>A0AAW8JAY8_9GAMM</name>
<reference evidence="6" key="1">
    <citation type="submission" date="2023-08" db="EMBL/GenBank/DDBJ databases">
        <title>Emergence of clinically-relevant ST2 carbapenem-resistant Acinetobacter baumannii strains in hospital sewages in Zhejiang, East of China.</title>
        <authorList>
            <person name="Kaichao C."/>
            <person name="Zhang R."/>
        </authorList>
    </citation>
    <scope>NUCLEOTIDE SEQUENCE</scope>
    <source>
        <strain evidence="6">M-RB-37</strain>
    </source>
</reference>
<feature type="coiled-coil region" evidence="4">
    <location>
        <begin position="531"/>
        <end position="558"/>
    </location>
</feature>
<gene>
    <name evidence="6" type="ORF">RFH47_11590</name>
</gene>
<dbReference type="Proteomes" id="UP001243844">
    <property type="component" value="Unassembled WGS sequence"/>
</dbReference>
<dbReference type="PROSITE" id="PS50893">
    <property type="entry name" value="ABC_TRANSPORTER_2"/>
    <property type="match status" value="2"/>
</dbReference>
<organism evidence="6 7">
    <name type="scientific">Acinetobacter rudis</name>
    <dbReference type="NCBI Taxonomy" id="632955"/>
    <lineage>
        <taxon>Bacteria</taxon>
        <taxon>Pseudomonadati</taxon>
        <taxon>Pseudomonadota</taxon>
        <taxon>Gammaproteobacteria</taxon>
        <taxon>Moraxellales</taxon>
        <taxon>Moraxellaceae</taxon>
        <taxon>Acinetobacter</taxon>
    </lineage>
</organism>
<keyword evidence="2" id="KW-0547">Nucleotide-binding</keyword>
<dbReference type="GO" id="GO:0005524">
    <property type="term" value="F:ATP binding"/>
    <property type="evidence" value="ECO:0007669"/>
    <property type="project" value="UniProtKB-KW"/>
</dbReference>
<evidence type="ECO:0000256" key="1">
    <source>
        <dbReference type="ARBA" id="ARBA00022737"/>
    </source>
</evidence>
<dbReference type="GO" id="GO:0016887">
    <property type="term" value="F:ATP hydrolysis activity"/>
    <property type="evidence" value="ECO:0007669"/>
    <property type="project" value="InterPro"/>
</dbReference>
<dbReference type="PROSITE" id="PS00211">
    <property type="entry name" value="ABC_TRANSPORTER_1"/>
    <property type="match status" value="1"/>
</dbReference>
<comment type="caution">
    <text evidence="6">The sequence shown here is derived from an EMBL/GenBank/DDBJ whole genome shotgun (WGS) entry which is preliminary data.</text>
</comment>
<evidence type="ECO:0000256" key="3">
    <source>
        <dbReference type="ARBA" id="ARBA00022840"/>
    </source>
</evidence>
<dbReference type="SUPFAM" id="SSF52540">
    <property type="entry name" value="P-loop containing nucleoside triphosphate hydrolases"/>
    <property type="match status" value="2"/>
</dbReference>
<dbReference type="PANTHER" id="PTHR19211">
    <property type="entry name" value="ATP-BINDING TRANSPORT PROTEIN-RELATED"/>
    <property type="match status" value="1"/>
</dbReference>
<dbReference type="CDD" id="cd03221">
    <property type="entry name" value="ABCF_EF-3"/>
    <property type="match status" value="2"/>
</dbReference>
<evidence type="ECO:0000313" key="7">
    <source>
        <dbReference type="Proteomes" id="UP001243844"/>
    </source>
</evidence>
<protein>
    <submittedName>
        <fullName evidence="6">ABC-F family ATP-binding cassette domain-containing protein</fullName>
    </submittedName>
</protein>
<dbReference type="InterPro" id="IPR003439">
    <property type="entry name" value="ABC_transporter-like_ATP-bd"/>
</dbReference>
<dbReference type="InterPro" id="IPR027417">
    <property type="entry name" value="P-loop_NTPase"/>
</dbReference>
<dbReference type="InterPro" id="IPR017871">
    <property type="entry name" value="ABC_transporter-like_CS"/>
</dbReference>
<sequence length="578" mass="65793">MSTLISVQSLSYDSISGPLLDNICFTIKKGDRIGLIGHNGSGKSTLIRLLNGELTAKDGIITKSNQCLVACIEQYLPEALYDLTLIQAVMAVLAVDQQYEQTWRAEVLLTEMGFQPEDWHLLAKTLSGGQHMRLLMARALMIQPDLLLLDEPSNHLDLQTLLWLETFLMRWQGGFVLVSHDQHLLDRVSNSTIILRDCQLSFFSLACTQARMMQFEQDEADQHRYDQQQKEIGRIEQSAKRLAIWGKVYDNESFSRKAQSMLKRVDKLKNELVDKSDGHPWSLVLNGVALAAKRLIHFADLNINVAGHLQPLFKIQDLLIKSGDRIAIIGPNACGKSTLLIYLWQNWVNKLQTDHLTIHPLCQIGYYDQNHQQLDGQKSIVDALIDFSLIHAEQAKLALIHAGFAYHRHSQRVDQLSGGERSRLLFVALSLAQFHLLLLDEPTNHLDLEGKEELIVALQSFSGAFILVSHDRELIEKSCNRFCLIQDHCLTEYHDVDQLYSALQRHSPALKLNSSLAKQSVKITTDNHSDADEMLERLVELEQKLAIDQARKQKHQKQFLQQSWQREIDILLEKLGIN</sequence>
<feature type="domain" description="ABC transporter" evidence="5">
    <location>
        <begin position="296"/>
        <end position="512"/>
    </location>
</feature>
<keyword evidence="3 6" id="KW-0067">ATP-binding</keyword>
<evidence type="ECO:0000256" key="2">
    <source>
        <dbReference type="ARBA" id="ARBA00022741"/>
    </source>
</evidence>
<keyword evidence="1" id="KW-0677">Repeat</keyword>
<dbReference type="InterPro" id="IPR003593">
    <property type="entry name" value="AAA+_ATPase"/>
</dbReference>
<dbReference type="AlphaFoldDB" id="A0AAW8JAY8"/>
<evidence type="ECO:0000259" key="5">
    <source>
        <dbReference type="PROSITE" id="PS50893"/>
    </source>
</evidence>
<evidence type="ECO:0000313" key="6">
    <source>
        <dbReference type="EMBL" id="MDQ8936359.1"/>
    </source>
</evidence>
<keyword evidence="4" id="KW-0175">Coiled coil</keyword>
<feature type="domain" description="ABC transporter" evidence="5">
    <location>
        <begin position="5"/>
        <end position="222"/>
    </location>
</feature>
<dbReference type="RefSeq" id="WP_308981694.1">
    <property type="nucleotide sequence ID" value="NZ_JAVIDL010000022.1"/>
</dbReference>
<dbReference type="Gene3D" id="3.40.50.300">
    <property type="entry name" value="P-loop containing nucleotide triphosphate hydrolases"/>
    <property type="match status" value="2"/>
</dbReference>
<dbReference type="InterPro" id="IPR050611">
    <property type="entry name" value="ABCF"/>
</dbReference>
<accession>A0AAW8JAY8</accession>
<dbReference type="PANTHER" id="PTHR19211:SF95">
    <property type="entry name" value="ABC TRANSPORTER F FAMILY MEMBER 2"/>
    <property type="match status" value="1"/>
</dbReference>
<dbReference type="SMART" id="SM00382">
    <property type="entry name" value="AAA"/>
    <property type="match status" value="2"/>
</dbReference>
<dbReference type="Pfam" id="PF00005">
    <property type="entry name" value="ABC_tran"/>
    <property type="match status" value="2"/>
</dbReference>
<dbReference type="EMBL" id="JAVIDL010000022">
    <property type="protein sequence ID" value="MDQ8936359.1"/>
    <property type="molecule type" value="Genomic_DNA"/>
</dbReference>
<evidence type="ECO:0000256" key="4">
    <source>
        <dbReference type="SAM" id="Coils"/>
    </source>
</evidence>